<dbReference type="AlphaFoldDB" id="A0A1S1M643"/>
<dbReference type="Proteomes" id="UP000179441">
    <property type="component" value="Unassembled WGS sequence"/>
</dbReference>
<dbReference type="Pfam" id="PF00106">
    <property type="entry name" value="adh_short"/>
    <property type="match status" value="1"/>
</dbReference>
<evidence type="ECO:0000313" key="5">
    <source>
        <dbReference type="Proteomes" id="UP000179441"/>
    </source>
</evidence>
<dbReference type="GO" id="GO:0016491">
    <property type="term" value="F:oxidoreductase activity"/>
    <property type="evidence" value="ECO:0007669"/>
    <property type="project" value="UniProtKB-KW"/>
</dbReference>
<dbReference type="SUPFAM" id="SSF51735">
    <property type="entry name" value="NAD(P)-binding Rossmann-fold domains"/>
    <property type="match status" value="1"/>
</dbReference>
<evidence type="ECO:0000313" key="4">
    <source>
        <dbReference type="EMBL" id="OHU78197.1"/>
    </source>
</evidence>
<gene>
    <name evidence="4" type="ORF">BKG84_07130</name>
</gene>
<evidence type="ECO:0000256" key="2">
    <source>
        <dbReference type="ARBA" id="ARBA00023002"/>
    </source>
</evidence>
<dbReference type="RefSeq" id="WP_070926166.1">
    <property type="nucleotide sequence ID" value="NZ_CP050145.1"/>
</dbReference>
<dbReference type="CDD" id="cd05233">
    <property type="entry name" value="SDR_c"/>
    <property type="match status" value="1"/>
</dbReference>
<comment type="similarity">
    <text evidence="1 3">Belongs to the short-chain dehydrogenases/reductases (SDR) family.</text>
</comment>
<accession>A0A1S1M643</accession>
<dbReference type="GO" id="GO:0016020">
    <property type="term" value="C:membrane"/>
    <property type="evidence" value="ECO:0007669"/>
    <property type="project" value="TreeGrafter"/>
</dbReference>
<protein>
    <recommendedName>
        <fullName evidence="6">SDR family NAD(P)-dependent oxidoreductase</fullName>
    </recommendedName>
</protein>
<reference evidence="4 5" key="1">
    <citation type="submission" date="2016-10" db="EMBL/GenBank/DDBJ databases">
        <title>Evaluation of Human, Veterinary and Environmental Mycobacterium chelonae Isolates by Core Genome Phylogenomic Analysis, Targeted Gene Comparison, and Anti-microbial Susceptibility Patterns: A Tale of Mistaken Identities.</title>
        <authorList>
            <person name="Fogelson S.B."/>
            <person name="Camus A.C."/>
            <person name="Lorenz W."/>
            <person name="Vasireddy R."/>
            <person name="Vasireddy S."/>
            <person name="Smith T."/>
            <person name="Brown-Elliott B.A."/>
            <person name="Wallace R.J.Jr."/>
            <person name="Hasan N.A."/>
            <person name="Reischl U."/>
            <person name="Sanchez S."/>
        </authorList>
    </citation>
    <scope>NUCLEOTIDE SEQUENCE [LARGE SCALE GENOMIC DNA]</scope>
    <source>
        <strain evidence="4 5">15518</strain>
    </source>
</reference>
<sequence>MVRLPFIGPVAKKQGRIVVVTGAGSGIGRAIALRQAAAGDIVIATDIDLAAAEETVALAKGACCAFALDVRDPAQWEEITDTIVERFGVPDILVNNAGIAIGGAFMSQTPQDWEKIMGINVFGVVHGCKTVGSKMVDSGKPGHIVVIVSGAAWTPNRVAPSYSTSKAAALMITESLRTELAPKNIGVSAICPGATRTQLGAHATLITSAGTSTEQTRADFVNIQDRFAFASPDRVARAVQRAIRFNLAIVPVNFDATLAWILHRISPALMRTICKIPTMKLAEDAARTAVQRLPSAVAFHSQKSTPATTE</sequence>
<evidence type="ECO:0000256" key="3">
    <source>
        <dbReference type="RuleBase" id="RU000363"/>
    </source>
</evidence>
<dbReference type="InterPro" id="IPR020904">
    <property type="entry name" value="Sc_DH/Rdtase_CS"/>
</dbReference>
<keyword evidence="2" id="KW-0560">Oxidoreductase</keyword>
<dbReference type="Gene3D" id="3.40.50.720">
    <property type="entry name" value="NAD(P)-binding Rossmann-like Domain"/>
    <property type="match status" value="1"/>
</dbReference>
<keyword evidence="5" id="KW-1185">Reference proteome</keyword>
<dbReference type="EMBL" id="MLIS01000001">
    <property type="protein sequence ID" value="OHU78197.1"/>
    <property type="molecule type" value="Genomic_DNA"/>
</dbReference>
<dbReference type="InterPro" id="IPR036291">
    <property type="entry name" value="NAD(P)-bd_dom_sf"/>
</dbReference>
<evidence type="ECO:0008006" key="6">
    <source>
        <dbReference type="Google" id="ProtNLM"/>
    </source>
</evidence>
<dbReference type="InterPro" id="IPR002347">
    <property type="entry name" value="SDR_fam"/>
</dbReference>
<dbReference type="PRINTS" id="PR00081">
    <property type="entry name" value="GDHRDH"/>
</dbReference>
<comment type="caution">
    <text evidence="4">The sequence shown here is derived from an EMBL/GenBank/DDBJ whole genome shotgun (WGS) entry which is preliminary data.</text>
</comment>
<evidence type="ECO:0000256" key="1">
    <source>
        <dbReference type="ARBA" id="ARBA00006484"/>
    </source>
</evidence>
<dbReference type="PROSITE" id="PS00061">
    <property type="entry name" value="ADH_SHORT"/>
    <property type="match status" value="1"/>
</dbReference>
<organism evidence="4 5">
    <name type="scientific">Mycobacteroides chelonae</name>
    <name type="common">Mycobacterium chelonae</name>
    <dbReference type="NCBI Taxonomy" id="1774"/>
    <lineage>
        <taxon>Bacteria</taxon>
        <taxon>Bacillati</taxon>
        <taxon>Actinomycetota</taxon>
        <taxon>Actinomycetes</taxon>
        <taxon>Mycobacteriales</taxon>
        <taxon>Mycobacteriaceae</taxon>
        <taxon>Mycobacteroides</taxon>
    </lineage>
</organism>
<dbReference type="PANTHER" id="PTHR44196:SF1">
    <property type="entry name" value="DEHYDROGENASE_REDUCTASE SDR FAMILY MEMBER 7B"/>
    <property type="match status" value="1"/>
</dbReference>
<dbReference type="PRINTS" id="PR00080">
    <property type="entry name" value="SDRFAMILY"/>
</dbReference>
<proteinExistence type="inferred from homology"/>
<name>A0A1S1M643_MYCCH</name>
<dbReference type="PANTHER" id="PTHR44196">
    <property type="entry name" value="DEHYDROGENASE/REDUCTASE SDR FAMILY MEMBER 7B"/>
    <property type="match status" value="1"/>
</dbReference>